<feature type="transmembrane region" description="Helical" evidence="1">
    <location>
        <begin position="268"/>
        <end position="285"/>
    </location>
</feature>
<feature type="transmembrane region" description="Helical" evidence="1">
    <location>
        <begin position="6"/>
        <end position="24"/>
    </location>
</feature>
<keyword evidence="1" id="KW-0812">Transmembrane</keyword>
<dbReference type="EMBL" id="CP080429">
    <property type="protein sequence ID" value="QYJ67475.1"/>
    <property type="molecule type" value="Genomic_DNA"/>
</dbReference>
<dbReference type="RefSeq" id="WP_220639820.1">
    <property type="nucleotide sequence ID" value="NZ_CP080429.1"/>
</dbReference>
<protein>
    <submittedName>
        <fullName evidence="3">DUF4350 domain-containing protein</fullName>
    </submittedName>
</protein>
<dbReference type="Pfam" id="PF14258">
    <property type="entry name" value="DUF4350"/>
    <property type="match status" value="1"/>
</dbReference>
<reference evidence="3 4" key="1">
    <citation type="submission" date="2021-07" db="EMBL/GenBank/DDBJ databases">
        <title>Flavobacterium WSW3-B6 sp.nov, isolated from seaweed.</title>
        <authorList>
            <person name="Muhammad N."/>
            <person name="Ho H."/>
            <person name="Lee Y.-J."/>
            <person name="Nguyen T."/>
            <person name="Ho J."/>
            <person name="Kim S.-G."/>
        </authorList>
    </citation>
    <scope>NUCLEOTIDE SEQUENCE [LARGE SCALE GENOMIC DNA]</scope>
    <source>
        <strain evidence="3 4">WSW3-B6</strain>
    </source>
</reference>
<evidence type="ECO:0000256" key="1">
    <source>
        <dbReference type="SAM" id="Phobius"/>
    </source>
</evidence>
<sequence>MNKQLTIYIVLLVITLGIIITIDANKPKPINWEPTYNTKDKIPLGLYVLDNEIDGLFKNQKVERFNITPYEFFDATYDYETKKYNANGTLINISEKNELDRESVNELLYFAEHGNTVLMSMKTFPNVLLDTLNVVTDRGYYIKDSIAVYLDTPVGTPKKHFFNEGAGLDYFKSIDTLTTTVLGYQSYTNKTQTNFISVPFGKGKFLLHTQPAAFTNFYLLKNNYHQYAEGILGYVPQQDVYWSTGSIYNSRVSGSKLRYMLEQPGFKSAFYIGLIAILIFIIFNAKRRQRIIPEIPPVKNTTIDFAKTIGNLYYQEGNHHTIIEKKIIYLLEKIRNDYLIDTHTLDDAFIEKLQLKTGKPITDIQKAVHLIKKHRHQFESTDADVIAINKAIEKIGL</sequence>
<gene>
    <name evidence="3" type="ORF">K1I41_07885</name>
</gene>
<keyword evidence="1" id="KW-1133">Transmembrane helix</keyword>
<dbReference type="Proteomes" id="UP000825381">
    <property type="component" value="Chromosome"/>
</dbReference>
<evidence type="ECO:0000313" key="3">
    <source>
        <dbReference type="EMBL" id="QYJ67475.1"/>
    </source>
</evidence>
<evidence type="ECO:0000259" key="2">
    <source>
        <dbReference type="Pfam" id="PF14258"/>
    </source>
</evidence>
<feature type="domain" description="DUF4350" evidence="2">
    <location>
        <begin position="83"/>
        <end position="231"/>
    </location>
</feature>
<keyword evidence="4" id="KW-1185">Reference proteome</keyword>
<keyword evidence="1" id="KW-0472">Membrane</keyword>
<evidence type="ECO:0000313" key="4">
    <source>
        <dbReference type="Proteomes" id="UP000825381"/>
    </source>
</evidence>
<organism evidence="3 4">
    <name type="scientific">Flavobacterium litorale</name>
    <dbReference type="NCBI Taxonomy" id="2856519"/>
    <lineage>
        <taxon>Bacteria</taxon>
        <taxon>Pseudomonadati</taxon>
        <taxon>Bacteroidota</taxon>
        <taxon>Flavobacteriia</taxon>
        <taxon>Flavobacteriales</taxon>
        <taxon>Flavobacteriaceae</taxon>
        <taxon>Flavobacterium</taxon>
    </lineage>
</organism>
<accession>A0ABX8V3U5</accession>
<dbReference type="InterPro" id="IPR025646">
    <property type="entry name" value="DUF4350"/>
</dbReference>
<proteinExistence type="predicted"/>
<name>A0ABX8V3U5_9FLAO</name>